<dbReference type="PRINTS" id="PR00364">
    <property type="entry name" value="DISEASERSIST"/>
</dbReference>
<keyword evidence="5" id="KW-0611">Plant defense</keyword>
<dbReference type="InterPro" id="IPR041118">
    <property type="entry name" value="Rx_N"/>
</dbReference>
<dbReference type="InterPro" id="IPR058922">
    <property type="entry name" value="WHD_DRP"/>
</dbReference>
<keyword evidence="2" id="KW-0433">Leucine-rich repeat</keyword>
<dbReference type="STRING" id="4537.A0A0E0LTW5"/>
<evidence type="ECO:0000256" key="3">
    <source>
        <dbReference type="ARBA" id="ARBA00022737"/>
    </source>
</evidence>
<dbReference type="OMA" id="VDCPMEQ"/>
<evidence type="ECO:0000259" key="10">
    <source>
        <dbReference type="Pfam" id="PF23559"/>
    </source>
</evidence>
<dbReference type="InterPro" id="IPR042197">
    <property type="entry name" value="Apaf_helical"/>
</dbReference>
<evidence type="ECO:0000256" key="4">
    <source>
        <dbReference type="ARBA" id="ARBA00022741"/>
    </source>
</evidence>
<name>A0A0E0LTW5_ORYPU</name>
<dbReference type="eggNOG" id="KOG4658">
    <property type="taxonomic scope" value="Eukaryota"/>
</dbReference>
<dbReference type="Pfam" id="PF25019">
    <property type="entry name" value="LRR_R13L1-DRL21"/>
    <property type="match status" value="1"/>
</dbReference>
<evidence type="ECO:0000256" key="5">
    <source>
        <dbReference type="ARBA" id="ARBA00022821"/>
    </source>
</evidence>
<evidence type="ECO:0000313" key="13">
    <source>
        <dbReference type="EnsemblPlants" id="OPUNC08G10270.1"/>
    </source>
</evidence>
<dbReference type="Gene3D" id="1.10.10.10">
    <property type="entry name" value="Winged helix-like DNA-binding domain superfamily/Winged helix DNA-binding domain"/>
    <property type="match status" value="1"/>
</dbReference>
<feature type="domain" description="NB-ARC" evidence="8">
    <location>
        <begin position="207"/>
        <end position="362"/>
    </location>
</feature>
<dbReference type="Pfam" id="PF18052">
    <property type="entry name" value="Rx_N"/>
    <property type="match status" value="1"/>
</dbReference>
<keyword evidence="4" id="KW-0547">Nucleotide-binding</keyword>
<evidence type="ECO:0000259" key="12">
    <source>
        <dbReference type="Pfam" id="PF25019"/>
    </source>
</evidence>
<dbReference type="GO" id="GO:0006952">
    <property type="term" value="P:defense response"/>
    <property type="evidence" value="ECO:0007669"/>
    <property type="project" value="UniProtKB-KW"/>
</dbReference>
<evidence type="ECO:0008006" key="15">
    <source>
        <dbReference type="Google" id="ProtNLM"/>
    </source>
</evidence>
<dbReference type="Gene3D" id="1.20.5.4130">
    <property type="match status" value="1"/>
</dbReference>
<evidence type="ECO:0000256" key="2">
    <source>
        <dbReference type="ARBA" id="ARBA00022614"/>
    </source>
</evidence>
<dbReference type="InterPro" id="IPR056789">
    <property type="entry name" value="LRR_R13L1-DRL21"/>
</dbReference>
<dbReference type="GO" id="GO:0051707">
    <property type="term" value="P:response to other organism"/>
    <property type="evidence" value="ECO:0007669"/>
    <property type="project" value="UniProtKB-ARBA"/>
</dbReference>
<dbReference type="GO" id="GO:0043531">
    <property type="term" value="F:ADP binding"/>
    <property type="evidence" value="ECO:0007669"/>
    <property type="project" value="InterPro"/>
</dbReference>
<organism evidence="13">
    <name type="scientific">Oryza punctata</name>
    <name type="common">Red rice</name>
    <dbReference type="NCBI Taxonomy" id="4537"/>
    <lineage>
        <taxon>Eukaryota</taxon>
        <taxon>Viridiplantae</taxon>
        <taxon>Streptophyta</taxon>
        <taxon>Embryophyta</taxon>
        <taxon>Tracheophyta</taxon>
        <taxon>Spermatophyta</taxon>
        <taxon>Magnoliopsida</taxon>
        <taxon>Liliopsida</taxon>
        <taxon>Poales</taxon>
        <taxon>Poaceae</taxon>
        <taxon>BOP clade</taxon>
        <taxon>Oryzoideae</taxon>
        <taxon>Oryzeae</taxon>
        <taxon>Oryzinae</taxon>
        <taxon>Oryza</taxon>
    </lineage>
</organism>
<evidence type="ECO:0000256" key="7">
    <source>
        <dbReference type="ARBA" id="ARBA00023054"/>
    </source>
</evidence>
<evidence type="ECO:0000256" key="1">
    <source>
        <dbReference type="ARBA" id="ARBA00008894"/>
    </source>
</evidence>
<reference evidence="13" key="2">
    <citation type="submission" date="2018-05" db="EMBL/GenBank/DDBJ databases">
        <title>OpunRS2 (Oryza punctata Reference Sequence Version 2).</title>
        <authorList>
            <person name="Zhang J."/>
            <person name="Kudrna D."/>
            <person name="Lee S."/>
            <person name="Talag J."/>
            <person name="Welchert J."/>
            <person name="Wing R.A."/>
        </authorList>
    </citation>
    <scope>NUCLEOTIDE SEQUENCE [LARGE SCALE GENOMIC DNA]</scope>
</reference>
<reference evidence="13" key="1">
    <citation type="submission" date="2015-04" db="UniProtKB">
        <authorList>
            <consortium name="EnsemblPlants"/>
        </authorList>
    </citation>
    <scope>IDENTIFICATION</scope>
</reference>
<evidence type="ECO:0000313" key="14">
    <source>
        <dbReference type="Proteomes" id="UP000026962"/>
    </source>
</evidence>
<feature type="domain" description="R13L1/DRL21-like LRR repeat region" evidence="12">
    <location>
        <begin position="688"/>
        <end position="819"/>
    </location>
</feature>
<evidence type="ECO:0000259" key="8">
    <source>
        <dbReference type="Pfam" id="PF00931"/>
    </source>
</evidence>
<evidence type="ECO:0000256" key="6">
    <source>
        <dbReference type="ARBA" id="ARBA00022840"/>
    </source>
</evidence>
<proteinExistence type="inferred from homology"/>
<dbReference type="Pfam" id="PF00931">
    <property type="entry name" value="NB-ARC"/>
    <property type="match status" value="1"/>
</dbReference>
<dbReference type="HOGENOM" id="CLU_000837_8_6_1"/>
<protein>
    <recommendedName>
        <fullName evidence="15">NB-ARC domain-containing protein</fullName>
    </recommendedName>
</protein>
<feature type="domain" description="Disease resistance protein winged helix" evidence="10">
    <location>
        <begin position="444"/>
        <end position="507"/>
    </location>
</feature>
<sequence>MSLNSFLVPAIQVAFNSSPQVHASSIEVLQHLQPSPFSEKLVGILREEFVKTLFVRRDIRKLRESLKYFDSVREDADAFAMEDRVTGTWWCDVKDVMYDVDDIVDLLRAHSYKQRCCDCILFSRLAQLPFDYRIARRIKDVNERLVQIKMNSKMFVPLAIRSPQTLQRNSVGRYVAASVDELDVVGREIKETTDDMVQMIIGCGHRSTISVYGILGMGGIGKTTLAQKIYNDGRIRERFHHVLIWLSISESISETELLKEAIEKAGGQHYQGKSTDQLLQALLNCITGKSIFLVLDNMTSSRIWTDLLRSPIERCADAPVLVTTRNRDVLSRMNAIHVHEVHKLKEHDGLELLMKRSFRTEDEINVFGDIGSQIVKKCDGLPLAIKAVAGVLSCKATKEEWGRVLESRWCYEGLPEEIQGSLYLSYSDLSPQLKSCFLWCALMPQNFPFHRDVTYFWIAEGFVKKEVRRPIQEVAEGYYHELIMRNLLQARPEYIDKGICTMHDLLRLLGQYLTRDEAVFMDEQSDETPPNVRRLAVGNAVEEIPGIQDQKNLRCVLVYHHDACRSVKRDIYRKLEHLRVLILVGAGLQSIPESVGHLVLLRLLDVSYNEEIKQLPGSIGNLTCLEYLSVCGCRKLASLPPSLMTLSTISFLSIGGTGLTQVPKGIGNFRRMDNLRSVFQNGTGGFRLDELDSLSKIRRLLLIMLEKASPPAAPVLRNKPHLKELGLSCTMGEDADRRTSYEGSEVKKIEEIYSKLCPSKHLQYIFIDGFPGGAFPGWLSSEPQDALPNLAHLHFNHCISCPELPPAGQLPMLQVLHVKGADAVVSIGHQLFGKGVVSATHTVIFPKLELLEIVDMYNWQSWSVSTGSLSDGTTETISRPVFLMPCIKYLLLINCPKLRALPEDLHRIVNLRRVHIEGVHSLQEIVYHPGIVWLKVKNNKSLRRISSLRKLQLLLAQDCSELQQAEELSSLKTLYMVDCPMEQTFWDCFSKEQQSMLTHVVTTGAYGQDIYPLESVFS</sequence>
<keyword evidence="14" id="KW-1185">Reference proteome</keyword>
<dbReference type="CDD" id="cd14798">
    <property type="entry name" value="RX-CC_like"/>
    <property type="match status" value="1"/>
</dbReference>
<dbReference type="InterPro" id="IPR036388">
    <property type="entry name" value="WH-like_DNA-bd_sf"/>
</dbReference>
<dbReference type="PANTHER" id="PTHR36766:SF33">
    <property type="entry name" value="NB-ARC DOMAIN-CONTAINING PROTEIN"/>
    <property type="match status" value="1"/>
</dbReference>
<evidence type="ECO:0000259" key="11">
    <source>
        <dbReference type="Pfam" id="PF23598"/>
    </source>
</evidence>
<dbReference type="InterPro" id="IPR032675">
    <property type="entry name" value="LRR_dom_sf"/>
</dbReference>
<comment type="similarity">
    <text evidence="1">Belongs to the disease resistance NB-LRR family.</text>
</comment>
<dbReference type="InterPro" id="IPR002182">
    <property type="entry name" value="NB-ARC"/>
</dbReference>
<dbReference type="SUPFAM" id="SSF52540">
    <property type="entry name" value="P-loop containing nucleoside triphosphate hydrolases"/>
    <property type="match status" value="1"/>
</dbReference>
<evidence type="ECO:0000259" key="9">
    <source>
        <dbReference type="Pfam" id="PF18052"/>
    </source>
</evidence>
<keyword evidence="6" id="KW-0067">ATP-binding</keyword>
<dbReference type="Pfam" id="PF23559">
    <property type="entry name" value="WHD_DRP"/>
    <property type="match status" value="1"/>
</dbReference>
<dbReference type="SUPFAM" id="SSF52058">
    <property type="entry name" value="L domain-like"/>
    <property type="match status" value="1"/>
</dbReference>
<keyword evidence="3" id="KW-0677">Repeat</keyword>
<feature type="domain" description="Disease resistance R13L4/SHOC-2-like LRR" evidence="11">
    <location>
        <begin position="538"/>
        <end position="636"/>
    </location>
</feature>
<dbReference type="EnsemblPlants" id="OPUNC08G10270.1">
    <property type="protein sequence ID" value="OPUNC08G10270.1"/>
    <property type="gene ID" value="OPUNC08G10270"/>
</dbReference>
<dbReference type="PANTHER" id="PTHR36766">
    <property type="entry name" value="PLANT BROAD-SPECTRUM MILDEW RESISTANCE PROTEIN RPW8"/>
    <property type="match status" value="1"/>
</dbReference>
<dbReference type="Gene3D" id="3.40.50.300">
    <property type="entry name" value="P-loop containing nucleotide triphosphate hydrolases"/>
    <property type="match status" value="1"/>
</dbReference>
<dbReference type="GO" id="GO:0005524">
    <property type="term" value="F:ATP binding"/>
    <property type="evidence" value="ECO:0007669"/>
    <property type="project" value="UniProtKB-KW"/>
</dbReference>
<dbReference type="InterPro" id="IPR027417">
    <property type="entry name" value="P-loop_NTPase"/>
</dbReference>
<feature type="domain" description="Disease resistance N-terminal" evidence="9">
    <location>
        <begin position="36"/>
        <end position="116"/>
    </location>
</feature>
<keyword evidence="7" id="KW-0175">Coiled coil</keyword>
<dbReference type="AlphaFoldDB" id="A0A0E0LTW5"/>
<dbReference type="Gene3D" id="1.10.8.430">
    <property type="entry name" value="Helical domain of apoptotic protease-activating factors"/>
    <property type="match status" value="1"/>
</dbReference>
<dbReference type="Pfam" id="PF23598">
    <property type="entry name" value="LRR_14"/>
    <property type="match status" value="1"/>
</dbReference>
<dbReference type="InterPro" id="IPR055414">
    <property type="entry name" value="LRR_R13L4/SHOC2-like"/>
</dbReference>
<dbReference type="Gene3D" id="3.80.10.10">
    <property type="entry name" value="Ribonuclease Inhibitor"/>
    <property type="match status" value="2"/>
</dbReference>
<dbReference type="InterPro" id="IPR038005">
    <property type="entry name" value="RX-like_CC"/>
</dbReference>
<dbReference type="Proteomes" id="UP000026962">
    <property type="component" value="Chromosome 8"/>
</dbReference>
<accession>A0A0E0LTW5</accession>
<dbReference type="Gramene" id="OPUNC08G10270.1">
    <property type="protein sequence ID" value="OPUNC08G10270.1"/>
    <property type="gene ID" value="OPUNC08G10270"/>
</dbReference>